<reference evidence="1" key="1">
    <citation type="submission" date="2021-01" db="EMBL/GenBank/DDBJ databases">
        <authorList>
            <person name="Sun Q."/>
        </authorList>
    </citation>
    <scope>NUCLEOTIDE SEQUENCE</scope>
    <source>
        <strain evidence="1">YIM B02566</strain>
    </source>
</reference>
<proteinExistence type="predicted"/>
<gene>
    <name evidence="1" type="primary">yidD</name>
    <name evidence="1" type="ORF">JHL16_01760</name>
</gene>
<dbReference type="Proteomes" id="UP000616151">
    <property type="component" value="Unassembled WGS sequence"/>
</dbReference>
<dbReference type="EMBL" id="JAENHL010000004">
    <property type="protein sequence ID" value="MBK1865062.1"/>
    <property type="molecule type" value="Genomic_DNA"/>
</dbReference>
<keyword evidence="2" id="KW-1185">Reference proteome</keyword>
<name>A0ACC5QXE0_9HYPH</name>
<evidence type="ECO:0000313" key="1">
    <source>
        <dbReference type="EMBL" id="MBK1865062.1"/>
    </source>
</evidence>
<comment type="caution">
    <text evidence="1">The sequence shown here is derived from an EMBL/GenBank/DDBJ whole genome shotgun (WGS) entry which is preliminary data.</text>
</comment>
<accession>A0ACC5QXE0</accession>
<organism evidence="1 2">
    <name type="scientific">Taklimakanibacter albus</name>
    <dbReference type="NCBI Taxonomy" id="2800327"/>
    <lineage>
        <taxon>Bacteria</taxon>
        <taxon>Pseudomonadati</taxon>
        <taxon>Pseudomonadota</taxon>
        <taxon>Alphaproteobacteria</taxon>
        <taxon>Hyphomicrobiales</taxon>
        <taxon>Aestuariivirgaceae</taxon>
        <taxon>Taklimakanibacter</taxon>
    </lineage>
</organism>
<sequence length="105" mass="12215">MCERRDAAEKRQATTPVGFLLLGLIRAYQLSVSVVLGRRCRYLPTCSDYTMDAIRRHGAWAGFWLGLSRVSRCHPWGGDGFDPVPEDFPRDWRAWRHVAWRSHKQ</sequence>
<protein>
    <submittedName>
        <fullName evidence="1">Membrane protein insertion efficiency factor YidD</fullName>
    </submittedName>
</protein>
<evidence type="ECO:0000313" key="2">
    <source>
        <dbReference type="Proteomes" id="UP000616151"/>
    </source>
</evidence>